<name>A0A0A2ST05_9GAMM</name>
<dbReference type="AlphaFoldDB" id="A0A0A2ST05"/>
<protein>
    <submittedName>
        <fullName evidence="1">Uncharacterized protein</fullName>
    </submittedName>
</protein>
<dbReference type="OrthoDB" id="5653071at2"/>
<accession>A0A0A2ST05</accession>
<dbReference type="Proteomes" id="UP000054422">
    <property type="component" value="Unassembled WGS sequence"/>
</dbReference>
<dbReference type="RefSeq" id="WP_035890480.1">
    <property type="nucleotide sequence ID" value="NZ_JNCF01000038.1"/>
</dbReference>
<keyword evidence="2" id="KW-1185">Reference proteome</keyword>
<reference evidence="1 2" key="1">
    <citation type="submission" date="2014-05" db="EMBL/GenBank/DDBJ databases">
        <authorList>
            <person name="Rizzardi K."/>
            <person name="Winiecka-Krusnell J."/>
            <person name="Ramliden M."/>
            <person name="Alm E."/>
            <person name="Andersson S."/>
            <person name="Byfors S."/>
        </authorList>
    </citation>
    <scope>NUCLEOTIDE SEQUENCE [LARGE SCALE GENOMIC DNA]</scope>
    <source>
        <strain evidence="1 2">LEGN</strain>
    </source>
</reference>
<dbReference type="EMBL" id="JNCF01000038">
    <property type="protein sequence ID" value="KGP62841.1"/>
    <property type="molecule type" value="Genomic_DNA"/>
</dbReference>
<organism evidence="1 2">
    <name type="scientific">Legionella norrlandica</name>
    <dbReference type="NCBI Taxonomy" id="1498499"/>
    <lineage>
        <taxon>Bacteria</taxon>
        <taxon>Pseudomonadati</taxon>
        <taxon>Pseudomonadota</taxon>
        <taxon>Gammaproteobacteria</taxon>
        <taxon>Legionellales</taxon>
        <taxon>Legionellaceae</taxon>
        <taxon>Legionella</taxon>
    </lineage>
</organism>
<evidence type="ECO:0000313" key="1">
    <source>
        <dbReference type="EMBL" id="KGP62841.1"/>
    </source>
</evidence>
<evidence type="ECO:0000313" key="2">
    <source>
        <dbReference type="Proteomes" id="UP000054422"/>
    </source>
</evidence>
<comment type="caution">
    <text evidence="1">The sequence shown here is derived from an EMBL/GenBank/DDBJ whole genome shotgun (WGS) entry which is preliminary data.</text>
</comment>
<gene>
    <name evidence="1" type="ORF">EP47_14260</name>
</gene>
<proteinExistence type="predicted"/>
<sequence length="222" mass="25201">MKKFFDKSILQPKSIIFDSVEVTIDPASKRMSITDTDLRTKLTYTLWMDLATRNPELMMKSIPVPRGTVGLFQLTMTGEENVRSVIELMLASNNERHQNLAKQIKILLQPEPVIKPDSVVATVIPVANIMSVLDTDLKGGDKFTYLLWMDLASRNPQVMMQSIPVPKGSEGCFQFTVIGKENILNVIKLMLTSNNAKYQTFAEEIMDRYSFYFDGNQKSIRP</sequence>